<dbReference type="Proteomes" id="UP001146793">
    <property type="component" value="Unassembled WGS sequence"/>
</dbReference>
<evidence type="ECO:0000313" key="2">
    <source>
        <dbReference type="EMBL" id="KAJ3435543.1"/>
    </source>
</evidence>
<name>A0AAV7Z608_9EUKA</name>
<feature type="compositionally biased region" description="Basic and acidic residues" evidence="1">
    <location>
        <begin position="33"/>
        <end position="51"/>
    </location>
</feature>
<organism evidence="2 3">
    <name type="scientific">Anaeramoeba flamelloides</name>
    <dbReference type="NCBI Taxonomy" id="1746091"/>
    <lineage>
        <taxon>Eukaryota</taxon>
        <taxon>Metamonada</taxon>
        <taxon>Anaeramoebidae</taxon>
        <taxon>Anaeramoeba</taxon>
    </lineage>
</organism>
<comment type="caution">
    <text evidence="2">The sequence shown here is derived from an EMBL/GenBank/DDBJ whole genome shotgun (WGS) entry which is preliminary data.</text>
</comment>
<evidence type="ECO:0000256" key="1">
    <source>
        <dbReference type="SAM" id="MobiDB-lite"/>
    </source>
</evidence>
<dbReference type="EMBL" id="JANTQA010000040">
    <property type="protein sequence ID" value="KAJ3435543.1"/>
    <property type="molecule type" value="Genomic_DNA"/>
</dbReference>
<feature type="region of interest" description="Disordered" evidence="1">
    <location>
        <begin position="1"/>
        <end position="54"/>
    </location>
</feature>
<gene>
    <name evidence="2" type="ORF">M0812_19732</name>
</gene>
<protein>
    <submittedName>
        <fullName evidence="2">Uncharacterized protein</fullName>
    </submittedName>
</protein>
<evidence type="ECO:0000313" key="3">
    <source>
        <dbReference type="Proteomes" id="UP001146793"/>
    </source>
</evidence>
<feature type="region of interest" description="Disordered" evidence="1">
    <location>
        <begin position="137"/>
        <end position="195"/>
    </location>
</feature>
<sequence>MFIYSEEDTGSSGDDGGLGSLDTEFSISKPQKKIKEKEKGKKDKKDKHQDKISQPFEKTINPLKAIKKKKVLIPPPTQKERIEDLKKQIKTRKKQKMDVQQLLEEQNIATNKLQKRNEKLQNTFEIKKKRLKELKRDDKEIEIEKEKEKENEDEKENEKEDQNENEIKKEEIDEKIDKNQNEKSGSILTNEDIFY</sequence>
<accession>A0AAV7Z608</accession>
<feature type="compositionally biased region" description="Low complexity" evidence="1">
    <location>
        <begin position="20"/>
        <end position="29"/>
    </location>
</feature>
<feature type="compositionally biased region" description="Basic and acidic residues" evidence="1">
    <location>
        <begin position="137"/>
        <end position="181"/>
    </location>
</feature>
<dbReference type="AlphaFoldDB" id="A0AAV7Z608"/>
<proteinExistence type="predicted"/>
<reference evidence="2" key="1">
    <citation type="submission" date="2022-08" db="EMBL/GenBank/DDBJ databases">
        <title>Novel sulphate-reducing endosymbionts in the free-living metamonad Anaeramoeba.</title>
        <authorList>
            <person name="Jerlstrom-Hultqvist J."/>
            <person name="Cepicka I."/>
            <person name="Gallot-Lavallee L."/>
            <person name="Salas-Leiva D."/>
            <person name="Curtis B.A."/>
            <person name="Zahonova K."/>
            <person name="Pipaliya S."/>
            <person name="Dacks J."/>
            <person name="Roger A.J."/>
        </authorList>
    </citation>
    <scope>NUCLEOTIDE SEQUENCE</scope>
    <source>
        <strain evidence="2">Busselton2</strain>
    </source>
</reference>